<reference evidence="2 3" key="1">
    <citation type="submission" date="2016-06" db="EMBL/GenBank/DDBJ databases">
        <authorList>
            <person name="Kjaerup R.B."/>
            <person name="Dalgaard T.S."/>
            <person name="Juul-Madsen H.R."/>
        </authorList>
    </citation>
    <scope>NUCLEOTIDE SEQUENCE [LARGE SCALE GENOMIC DNA]</scope>
    <source>
        <strain evidence="2 3">DSM 43821</strain>
    </source>
</reference>
<feature type="transmembrane region" description="Helical" evidence="1">
    <location>
        <begin position="88"/>
        <end position="114"/>
    </location>
</feature>
<evidence type="ECO:0000256" key="1">
    <source>
        <dbReference type="SAM" id="Phobius"/>
    </source>
</evidence>
<dbReference type="RefSeq" id="WP_157745920.1">
    <property type="nucleotide sequence ID" value="NZ_LT607410.1"/>
</dbReference>
<dbReference type="EMBL" id="LT607410">
    <property type="protein sequence ID" value="SCF12142.1"/>
    <property type="molecule type" value="Genomic_DNA"/>
</dbReference>
<proteinExistence type="predicted"/>
<dbReference type="AlphaFoldDB" id="A0A1C4XUQ9"/>
<keyword evidence="1" id="KW-1133">Transmembrane helix</keyword>
<gene>
    <name evidence="2" type="ORF">GA0074696_2856</name>
</gene>
<feature type="transmembrane region" description="Helical" evidence="1">
    <location>
        <begin position="126"/>
        <end position="150"/>
    </location>
</feature>
<protein>
    <submittedName>
        <fullName evidence="2">Uncharacterized protein</fullName>
    </submittedName>
</protein>
<keyword evidence="1" id="KW-0472">Membrane</keyword>
<sequence>MRTEPLKIPTLAGPVVLDIKNDLTGRHGVTVGSTEVIGSRRGHYNLPTTDGGSVAARIRTGVFDPYPTITIADEKYRTGPAIPFTLQLLMVLPFGLIALGSLIGGAIACPALLVNRVIVRTDMPTALKALLMLAVTAVAVMLWAVVVRVIL</sequence>
<keyword evidence="1" id="KW-0812">Transmembrane</keyword>
<evidence type="ECO:0000313" key="2">
    <source>
        <dbReference type="EMBL" id="SCF12142.1"/>
    </source>
</evidence>
<accession>A0A1C4XUQ9</accession>
<organism evidence="2 3">
    <name type="scientific">Micromonospora purpureochromogenes</name>
    <dbReference type="NCBI Taxonomy" id="47872"/>
    <lineage>
        <taxon>Bacteria</taxon>
        <taxon>Bacillati</taxon>
        <taxon>Actinomycetota</taxon>
        <taxon>Actinomycetes</taxon>
        <taxon>Micromonosporales</taxon>
        <taxon>Micromonosporaceae</taxon>
        <taxon>Micromonospora</taxon>
    </lineage>
</organism>
<dbReference type="Proteomes" id="UP000198228">
    <property type="component" value="Chromosome I"/>
</dbReference>
<evidence type="ECO:0000313" key="3">
    <source>
        <dbReference type="Proteomes" id="UP000198228"/>
    </source>
</evidence>
<name>A0A1C4XUQ9_9ACTN</name>